<reference evidence="7 8" key="1">
    <citation type="journal article" date="2015" name="Genome Biol. Evol.">
        <title>Comparative Genomics of a Bacterivorous Green Alga Reveals Evolutionary Causalities and Consequences of Phago-Mixotrophic Mode of Nutrition.</title>
        <authorList>
            <person name="Burns J.A."/>
            <person name="Paasch A."/>
            <person name="Narechania A."/>
            <person name="Kim E."/>
        </authorList>
    </citation>
    <scope>NUCLEOTIDE SEQUENCE [LARGE SCALE GENOMIC DNA]</scope>
    <source>
        <strain evidence="7 8">PLY_AMNH</strain>
    </source>
</reference>
<evidence type="ECO:0000313" key="7">
    <source>
        <dbReference type="EMBL" id="KAK3243877.1"/>
    </source>
</evidence>
<organism evidence="7 8">
    <name type="scientific">Cymbomonas tetramitiformis</name>
    <dbReference type="NCBI Taxonomy" id="36881"/>
    <lineage>
        <taxon>Eukaryota</taxon>
        <taxon>Viridiplantae</taxon>
        <taxon>Chlorophyta</taxon>
        <taxon>Pyramimonadophyceae</taxon>
        <taxon>Pyramimonadales</taxon>
        <taxon>Pyramimonadaceae</taxon>
        <taxon>Cymbomonas</taxon>
    </lineage>
</organism>
<dbReference type="PANTHER" id="PTHR11132">
    <property type="entry name" value="SOLUTE CARRIER FAMILY 35"/>
    <property type="match status" value="1"/>
</dbReference>
<name>A0AAE0EXK0_9CHLO</name>
<dbReference type="GO" id="GO:0016020">
    <property type="term" value="C:membrane"/>
    <property type="evidence" value="ECO:0007669"/>
    <property type="project" value="UniProtKB-SubCell"/>
</dbReference>
<protein>
    <recommendedName>
        <fullName evidence="6">Sugar phosphate transporter domain-containing protein</fullName>
    </recommendedName>
</protein>
<evidence type="ECO:0000259" key="6">
    <source>
        <dbReference type="Pfam" id="PF03151"/>
    </source>
</evidence>
<evidence type="ECO:0000256" key="2">
    <source>
        <dbReference type="ARBA" id="ARBA00022692"/>
    </source>
</evidence>
<evidence type="ECO:0000256" key="5">
    <source>
        <dbReference type="SAM" id="Phobius"/>
    </source>
</evidence>
<dbReference type="Proteomes" id="UP001190700">
    <property type="component" value="Unassembled WGS sequence"/>
</dbReference>
<keyword evidence="8" id="KW-1185">Reference proteome</keyword>
<evidence type="ECO:0000256" key="3">
    <source>
        <dbReference type="ARBA" id="ARBA00022989"/>
    </source>
</evidence>
<dbReference type="InterPro" id="IPR050186">
    <property type="entry name" value="TPT_transporter"/>
</dbReference>
<keyword evidence="4 5" id="KW-0472">Membrane</keyword>
<keyword evidence="3 5" id="KW-1133">Transmembrane helix</keyword>
<evidence type="ECO:0000256" key="1">
    <source>
        <dbReference type="ARBA" id="ARBA00004141"/>
    </source>
</evidence>
<dbReference type="Pfam" id="PF03151">
    <property type="entry name" value="TPT"/>
    <property type="match status" value="1"/>
</dbReference>
<proteinExistence type="predicted"/>
<evidence type="ECO:0000313" key="8">
    <source>
        <dbReference type="Proteomes" id="UP001190700"/>
    </source>
</evidence>
<accession>A0AAE0EXK0</accession>
<comment type="subcellular location">
    <subcellularLocation>
        <location evidence="1">Membrane</location>
        <topology evidence="1">Multi-pass membrane protein</topology>
    </subcellularLocation>
</comment>
<feature type="domain" description="Sugar phosphate transporter" evidence="6">
    <location>
        <begin position="14"/>
        <end position="297"/>
    </location>
</feature>
<dbReference type="AlphaFoldDB" id="A0AAE0EXK0"/>
<feature type="transmembrane region" description="Helical" evidence="5">
    <location>
        <begin position="153"/>
        <end position="173"/>
    </location>
</feature>
<gene>
    <name evidence="7" type="ORF">CYMTET_46492</name>
</gene>
<feature type="transmembrane region" description="Helical" evidence="5">
    <location>
        <begin position="129"/>
        <end position="147"/>
    </location>
</feature>
<feature type="transmembrane region" description="Helical" evidence="5">
    <location>
        <begin position="185"/>
        <end position="203"/>
    </location>
</feature>
<evidence type="ECO:0000256" key="4">
    <source>
        <dbReference type="ARBA" id="ARBA00023136"/>
    </source>
</evidence>
<dbReference type="InterPro" id="IPR004853">
    <property type="entry name" value="Sugar_P_trans_dom"/>
</dbReference>
<comment type="caution">
    <text evidence="7">The sequence shown here is derived from an EMBL/GenBank/DDBJ whole genome shotgun (WGS) entry which is preliminary data.</text>
</comment>
<keyword evidence="2 5" id="KW-0812">Transmembrane</keyword>
<feature type="transmembrane region" description="Helical" evidence="5">
    <location>
        <begin position="78"/>
        <end position="99"/>
    </location>
</feature>
<feature type="transmembrane region" description="Helical" evidence="5">
    <location>
        <begin position="39"/>
        <end position="58"/>
    </location>
</feature>
<feature type="transmembrane region" description="Helical" evidence="5">
    <location>
        <begin position="223"/>
        <end position="243"/>
    </location>
</feature>
<sequence>MGGKRTVWEQASACLAYGTISVTLTLTQKTVFQIYTFNYPAFVTLMQILTSLSLMHSLKAMGYIEFQTFRVGSAKQTWPLAASWWLYVVSGVTALRYLNVPMFSVLRRITTILVVLGEIALFNKRPSPASGVALLMMTAGAVIAGATDLTYNFLGYFYVSVCVVSTAAYLLLIRRLREQTGLDEISLLYYNNFLGLPLMALWLLFGTDELRDVFSYPHITSPFFVACLLFSAAQAFALNICIFRCTSINSPLATSVTGQIKDIATTGLGMFLFGDVVYTSQNMLGLSVGLGGGMLYSAISYVNSVRASQNEGLAKH</sequence>
<dbReference type="EMBL" id="LGRX02032587">
    <property type="protein sequence ID" value="KAK3243877.1"/>
    <property type="molecule type" value="Genomic_DNA"/>
</dbReference>